<dbReference type="PANTHER" id="PTHR34472:SF1">
    <property type="entry name" value="SULFUR CARRIER PROTEIN THIS"/>
    <property type="match status" value="1"/>
</dbReference>
<dbReference type="InterPro" id="IPR010035">
    <property type="entry name" value="Thi_S"/>
</dbReference>
<dbReference type="AlphaFoldDB" id="A0A0H2VJF6"/>
<dbReference type="InterPro" id="IPR016155">
    <property type="entry name" value="Mopterin_synth/thiamin_S_b"/>
</dbReference>
<dbReference type="CDD" id="cd00565">
    <property type="entry name" value="Ubl_ThiS"/>
    <property type="match status" value="1"/>
</dbReference>
<dbReference type="NCBIfam" id="TIGR01683">
    <property type="entry name" value="thiS"/>
    <property type="match status" value="1"/>
</dbReference>
<dbReference type="InterPro" id="IPR003749">
    <property type="entry name" value="ThiS/MoaD-like"/>
</dbReference>
<organism evidence="1 2">
    <name type="scientific">Staphylococcus epidermidis (strain ATCC 12228 / FDA PCI 1200)</name>
    <dbReference type="NCBI Taxonomy" id="176280"/>
    <lineage>
        <taxon>Bacteria</taxon>
        <taxon>Bacillati</taxon>
        <taxon>Bacillota</taxon>
        <taxon>Bacilli</taxon>
        <taxon>Bacillales</taxon>
        <taxon>Staphylococcaceae</taxon>
        <taxon>Staphylococcus</taxon>
    </lineage>
</organism>
<dbReference type="OrthoDB" id="9798559at2"/>
<protein>
    <recommendedName>
        <fullName evidence="3">Sulfur carrier protein ThiS</fullName>
    </recommendedName>
</protein>
<reference evidence="1 2" key="1">
    <citation type="journal article" date="2003" name="Mol. Microbiol.">
        <title>Genome-based analysis of virulence genes in a non-biofilm-forming Staphylococcus epidermidis strain (ATCC 12228).</title>
        <authorList>
            <person name="Zhang Y.Q."/>
            <person name="Ren S.X."/>
            <person name="Li H.L."/>
            <person name="Wang Y.X."/>
            <person name="Fu G."/>
            <person name="Yang J."/>
            <person name="Qin Z.Q."/>
            <person name="Miao Y.G."/>
            <person name="Wang W.Y."/>
            <person name="Chen R.S."/>
            <person name="Shen Y."/>
            <person name="Chen Z."/>
            <person name="Yuan Z.H."/>
            <person name="Zhao G.P."/>
            <person name="Qu D."/>
            <person name="Danchin A."/>
            <person name="Wen Y.M."/>
        </authorList>
    </citation>
    <scope>NUCLEOTIDE SEQUENCE [LARGE SCALE GENOMIC DNA]</scope>
    <source>
        <strain evidence="2">ATCC 12228 / FDA PCI 1200</strain>
    </source>
</reference>
<dbReference type="Proteomes" id="UP000001411">
    <property type="component" value="Chromosome"/>
</dbReference>
<gene>
    <name evidence="1" type="ordered locus">SE_2059</name>
</gene>
<dbReference type="GeneID" id="50017854"/>
<proteinExistence type="predicted"/>
<dbReference type="InterPro" id="IPR012675">
    <property type="entry name" value="Beta-grasp_dom_sf"/>
</dbReference>
<accession>A0A0H2VJF6</accession>
<evidence type="ECO:0000313" key="2">
    <source>
        <dbReference type="Proteomes" id="UP000001411"/>
    </source>
</evidence>
<name>A0A0H2VJF6_STAES</name>
<dbReference type="PATRIC" id="fig|176280.10.peg.2012"/>
<dbReference type="EMBL" id="AE015929">
    <property type="protein sequence ID" value="AAO05700.1"/>
    <property type="molecule type" value="Genomic_DNA"/>
</dbReference>
<dbReference type="KEGG" id="sep:SE_2059"/>
<dbReference type="Pfam" id="PF02597">
    <property type="entry name" value="ThiS"/>
    <property type="match status" value="1"/>
</dbReference>
<dbReference type="RefSeq" id="WP_001831588.1">
    <property type="nucleotide sequence ID" value="NC_004461.1"/>
</dbReference>
<dbReference type="eggNOG" id="COG2104">
    <property type="taxonomic scope" value="Bacteria"/>
</dbReference>
<dbReference type="Gene3D" id="3.10.20.30">
    <property type="match status" value="1"/>
</dbReference>
<dbReference type="PANTHER" id="PTHR34472">
    <property type="entry name" value="SULFUR CARRIER PROTEIN THIS"/>
    <property type="match status" value="1"/>
</dbReference>
<dbReference type="HOGENOM" id="CLU_174611_3_3_9"/>
<sequence length="66" mass="7722">MKCIINGDLFTFDQNQSIQEVLHSLELDPKRVIVELNKELIKQDKYEEYTVREDDRLELLEIVGGG</sequence>
<evidence type="ECO:0008006" key="3">
    <source>
        <dbReference type="Google" id="ProtNLM"/>
    </source>
</evidence>
<dbReference type="SUPFAM" id="SSF54285">
    <property type="entry name" value="MoaD/ThiS"/>
    <property type="match status" value="1"/>
</dbReference>
<evidence type="ECO:0000313" key="1">
    <source>
        <dbReference type="EMBL" id="AAO05700.1"/>
    </source>
</evidence>